<protein>
    <recommendedName>
        <fullName evidence="1">Aminoglycoside phosphotransferase domain-containing protein</fullName>
    </recommendedName>
</protein>
<evidence type="ECO:0000313" key="2">
    <source>
        <dbReference type="EMBL" id="SVA53556.1"/>
    </source>
</evidence>
<dbReference type="InterPro" id="IPR002575">
    <property type="entry name" value="Aminoglycoside_PTrfase"/>
</dbReference>
<dbReference type="InterPro" id="IPR052898">
    <property type="entry name" value="ACAD10-like"/>
</dbReference>
<dbReference type="Gene3D" id="3.90.1200.10">
    <property type="match status" value="1"/>
</dbReference>
<dbReference type="InterPro" id="IPR011009">
    <property type="entry name" value="Kinase-like_dom_sf"/>
</dbReference>
<dbReference type="Pfam" id="PF01636">
    <property type="entry name" value="APH"/>
    <property type="match status" value="1"/>
</dbReference>
<dbReference type="SUPFAM" id="SSF56112">
    <property type="entry name" value="Protein kinase-like (PK-like)"/>
    <property type="match status" value="1"/>
</dbReference>
<name>A0A381WM14_9ZZZZ</name>
<dbReference type="PANTHER" id="PTHR47829:SF3">
    <property type="entry name" value="AMINOGLYCOSIDE PHOSPHOTRANSFERASE DOMAIN-CONTAINING PROTEIN"/>
    <property type="match status" value="1"/>
</dbReference>
<gene>
    <name evidence="2" type="ORF">METZ01_LOCUS106410</name>
</gene>
<dbReference type="Gene3D" id="3.30.200.20">
    <property type="entry name" value="Phosphorylase Kinase, domain 1"/>
    <property type="match status" value="1"/>
</dbReference>
<feature type="domain" description="Aminoglycoside phosphotransferase" evidence="1">
    <location>
        <begin position="42"/>
        <end position="272"/>
    </location>
</feature>
<proteinExistence type="predicted"/>
<dbReference type="InterPro" id="IPR041726">
    <property type="entry name" value="ACAD10_11_N"/>
</dbReference>
<accession>A0A381WM14</accession>
<dbReference type="CDD" id="cd05154">
    <property type="entry name" value="ACAD10_11_N-like"/>
    <property type="match status" value="1"/>
</dbReference>
<reference evidence="2" key="1">
    <citation type="submission" date="2018-05" db="EMBL/GenBank/DDBJ databases">
        <authorList>
            <person name="Lanie J.A."/>
            <person name="Ng W.-L."/>
            <person name="Kazmierczak K.M."/>
            <person name="Andrzejewski T.M."/>
            <person name="Davidsen T.M."/>
            <person name="Wayne K.J."/>
            <person name="Tettelin H."/>
            <person name="Glass J.I."/>
            <person name="Rusch D."/>
            <person name="Podicherti R."/>
            <person name="Tsui H.-C.T."/>
            <person name="Winkler M.E."/>
        </authorList>
    </citation>
    <scope>NUCLEOTIDE SEQUENCE</scope>
</reference>
<dbReference type="EMBL" id="UINC01012239">
    <property type="protein sequence ID" value="SVA53556.1"/>
    <property type="molecule type" value="Genomic_DNA"/>
</dbReference>
<dbReference type="PANTHER" id="PTHR47829">
    <property type="entry name" value="HYDROLASE, PUTATIVE (AFU_ORTHOLOGUE AFUA_1G12880)-RELATED"/>
    <property type="match status" value="1"/>
</dbReference>
<organism evidence="2">
    <name type="scientific">marine metagenome</name>
    <dbReference type="NCBI Taxonomy" id="408172"/>
    <lineage>
        <taxon>unclassified sequences</taxon>
        <taxon>metagenomes</taxon>
        <taxon>ecological metagenomes</taxon>
    </lineage>
</organism>
<sequence>MAEFDPTANIGTIPVIERHKFDVARLESFMAENVAGFSGRLTVEEFAGGQSNPTYLLSAGEQQYVMRRKPPGELLKSAHAVDREYRVMTALAATDVPVARTYALCTDDEVIGTWFYIMECLDGRVIWDSTAGSYSPQERGEFWDTANDVLARLHNVDYHAVGLSDFGKTGEYITRQISRWTGQYEYTKTDDNPYMDNLIEYLPENIPAEDQTACTIVHGDPKIDNMMMHPHKGEVIGILDWELATLGNPISDFAYMCMRYRDSLRDADLKALGIPSEQEYVEAYCRRTNRSGIENWDYYIAFNMFRLAAILQGIARRVMDGTAASTQAEEAGAGAYDLSKLAWAQIDKSTKID</sequence>
<evidence type="ECO:0000259" key="1">
    <source>
        <dbReference type="Pfam" id="PF01636"/>
    </source>
</evidence>
<dbReference type="AlphaFoldDB" id="A0A381WM14"/>